<comment type="caution">
    <text evidence="2">The sequence shown here is derived from an EMBL/GenBank/DDBJ whole genome shotgun (WGS) entry which is preliminary data.</text>
</comment>
<feature type="domain" description="Prolow-density lipoprotein receptor-related protein 1-like beta-propeller" evidence="1">
    <location>
        <begin position="287"/>
        <end position="548"/>
    </location>
</feature>
<keyword evidence="3" id="KW-1185">Reference proteome</keyword>
<dbReference type="PANTHER" id="PTHR32256">
    <property type="match status" value="1"/>
</dbReference>
<dbReference type="InterPro" id="IPR032485">
    <property type="entry name" value="LRP1-like_beta_prop"/>
</dbReference>
<dbReference type="InterPro" id="IPR053369">
    <property type="entry name" value="SrfA-induced_signal"/>
</dbReference>
<dbReference type="SUPFAM" id="SSF69304">
    <property type="entry name" value="Tricorn protease N-terminal domain"/>
    <property type="match status" value="1"/>
</dbReference>
<dbReference type="PROSITE" id="PS51257">
    <property type="entry name" value="PROKAR_LIPOPROTEIN"/>
    <property type="match status" value="1"/>
</dbReference>
<dbReference type="PANTHER" id="PTHR32256:SF17">
    <property type="entry name" value="EGF-LIKE DOMAIN-CONTAINING PROTEIN"/>
    <property type="match status" value="1"/>
</dbReference>
<dbReference type="EMBL" id="JAUSUG010000001">
    <property type="protein sequence ID" value="MDQ0252688.1"/>
    <property type="molecule type" value="Genomic_DNA"/>
</dbReference>
<dbReference type="RefSeq" id="WP_307320380.1">
    <property type="nucleotide sequence ID" value="NZ_JAUSUG010000001.1"/>
</dbReference>
<evidence type="ECO:0000313" key="2">
    <source>
        <dbReference type="EMBL" id="MDQ0252688.1"/>
    </source>
</evidence>
<dbReference type="Pfam" id="PF16472">
    <property type="entry name" value="DUF5050"/>
    <property type="match status" value="1"/>
</dbReference>
<sequence>MRLKLAILGLSTLILIITGCTNIENLTPEEILERTVNNMENLQSYSFDLKSEHMDGGGNETLLQLKGDTIVAPFEANIEKHLEFFGNSFDLNVYHMEETVYYEDFTAPDLLFKAENNQEPDHFIKGLKGLQARFERLQFTDDEDKQYYQFDYAVEQEEDKEFFTDLYPFFLSADPLETILNNFYLDHSDVVDFHVTIDVDKDSHLISGFTMQYVFDYDFLETGEPIPSSEKIEVVLHHHNELDDVAIPADEIESAVTFREHIEIINEEREARRKAHVPEVIEEDLGNSGGNLQNGGRLATDGEWLYFSNFNEGFYRKKIHGFERQQLSENEAAEINIVGDWIFYIDVTRGNQAYRMKKDGSERRQITDVYTENIMVVDDWLYYKPLVYSPDGKTRVYWVKTDLTHLEQLLENAFQFTVAQGYLLYQNDYPGTIHYLDLDDIDAGPVMLGGTNAKNFFVADGWLYFENADEDDRIFRQSLDNLQTDALTEEASQGLNVAGDDVFYRNIDDDRSLYRYNIDTEETTKLDDGEVYNIHIVGDYVYYGKAATRVRVQWYRIPIDGTEVEEVEL</sequence>
<gene>
    <name evidence="2" type="ORF">J2S74_000060</name>
</gene>
<accession>A0ABT9ZN75</accession>
<dbReference type="InterPro" id="IPR046720">
    <property type="entry name" value="DUF6612"/>
</dbReference>
<evidence type="ECO:0000313" key="3">
    <source>
        <dbReference type="Proteomes" id="UP001230005"/>
    </source>
</evidence>
<proteinExistence type="predicted"/>
<dbReference type="Proteomes" id="UP001230005">
    <property type="component" value="Unassembled WGS sequence"/>
</dbReference>
<protein>
    <recommendedName>
        <fullName evidence="1">Prolow-density lipoprotein receptor-related protein 1-like beta-propeller domain-containing protein</fullName>
    </recommendedName>
</protein>
<name>A0ABT9ZN75_9BACI</name>
<dbReference type="Pfam" id="PF20316">
    <property type="entry name" value="DUF6612"/>
    <property type="match status" value="1"/>
</dbReference>
<reference evidence="2 3" key="1">
    <citation type="submission" date="2023-07" db="EMBL/GenBank/DDBJ databases">
        <title>Genomic Encyclopedia of Type Strains, Phase IV (KMG-IV): sequencing the most valuable type-strain genomes for metagenomic binning, comparative biology and taxonomic classification.</title>
        <authorList>
            <person name="Goeker M."/>
        </authorList>
    </citation>
    <scope>NUCLEOTIDE SEQUENCE [LARGE SCALE GENOMIC DNA]</scope>
    <source>
        <strain evidence="2 3">DSM 9768</strain>
    </source>
</reference>
<organism evidence="2 3">
    <name type="scientific">Evansella vedderi</name>
    <dbReference type="NCBI Taxonomy" id="38282"/>
    <lineage>
        <taxon>Bacteria</taxon>
        <taxon>Bacillati</taxon>
        <taxon>Bacillota</taxon>
        <taxon>Bacilli</taxon>
        <taxon>Bacillales</taxon>
        <taxon>Bacillaceae</taxon>
        <taxon>Evansella</taxon>
    </lineage>
</organism>
<evidence type="ECO:0000259" key="1">
    <source>
        <dbReference type="Pfam" id="PF16472"/>
    </source>
</evidence>